<feature type="region of interest" description="Disordered" evidence="1">
    <location>
        <begin position="61"/>
        <end position="86"/>
    </location>
</feature>
<gene>
    <name evidence="2" type="ORF">AVDCRST_MAG05-4466</name>
</gene>
<protein>
    <submittedName>
        <fullName evidence="2">Uncharacterized protein</fullName>
    </submittedName>
</protein>
<proteinExistence type="predicted"/>
<dbReference type="EMBL" id="CADCVM010000482">
    <property type="protein sequence ID" value="CAA9531468.1"/>
    <property type="molecule type" value="Genomic_DNA"/>
</dbReference>
<reference evidence="2" key="1">
    <citation type="submission" date="2020-02" db="EMBL/GenBank/DDBJ databases">
        <authorList>
            <person name="Meier V. D."/>
        </authorList>
    </citation>
    <scope>NUCLEOTIDE SEQUENCE</scope>
    <source>
        <strain evidence="2">AVDCRST_MAG05</strain>
    </source>
</reference>
<evidence type="ECO:0000313" key="2">
    <source>
        <dbReference type="EMBL" id="CAA9531468.1"/>
    </source>
</evidence>
<evidence type="ECO:0000256" key="1">
    <source>
        <dbReference type="SAM" id="MobiDB-lite"/>
    </source>
</evidence>
<feature type="non-terminal residue" evidence="2">
    <location>
        <position position="1"/>
    </location>
</feature>
<organism evidence="2">
    <name type="scientific">uncultured Rubrobacteraceae bacterium</name>
    <dbReference type="NCBI Taxonomy" id="349277"/>
    <lineage>
        <taxon>Bacteria</taxon>
        <taxon>Bacillati</taxon>
        <taxon>Actinomycetota</taxon>
        <taxon>Rubrobacteria</taxon>
        <taxon>Rubrobacterales</taxon>
        <taxon>Rubrobacteraceae</taxon>
        <taxon>environmental samples</taxon>
    </lineage>
</organism>
<name>A0A6J4TUK9_9ACTN</name>
<sequence length="86" mass="9663">AGVKLGDVHVFGYYRRALRTIVEEGLLSFLRRTSAPYLVRAGSHFDPRSSTYSERLLRRRAARRSSLAGQTAPQPEASDERDNALD</sequence>
<dbReference type="AlphaFoldDB" id="A0A6J4TUK9"/>
<accession>A0A6J4TUK9</accession>